<reference evidence="3" key="1">
    <citation type="submission" date="2024-03" db="EMBL/GenBank/DDBJ databases">
        <authorList>
            <consortium name="ELIXIR-Norway"/>
            <consortium name="Elixir Norway"/>
        </authorList>
    </citation>
    <scope>NUCLEOTIDE SEQUENCE</scope>
</reference>
<organism evidence="3 4">
    <name type="scientific">Sphagnum jensenii</name>
    <dbReference type="NCBI Taxonomy" id="128206"/>
    <lineage>
        <taxon>Eukaryota</taxon>
        <taxon>Viridiplantae</taxon>
        <taxon>Streptophyta</taxon>
        <taxon>Embryophyta</taxon>
        <taxon>Bryophyta</taxon>
        <taxon>Sphagnophytina</taxon>
        <taxon>Sphagnopsida</taxon>
        <taxon>Sphagnales</taxon>
        <taxon>Sphagnaceae</taxon>
        <taxon>Sphagnum</taxon>
    </lineage>
</organism>
<name>A0ABP1BXF9_9BRYO</name>
<dbReference type="EMBL" id="OZ023709">
    <property type="protein sequence ID" value="CAK9881125.1"/>
    <property type="molecule type" value="Genomic_DNA"/>
</dbReference>
<gene>
    <name evidence="3" type="ORF">CSSPJE1EN2_LOCUS22524</name>
</gene>
<keyword evidence="2" id="KW-0808">Transferase</keyword>
<evidence type="ECO:0000313" key="4">
    <source>
        <dbReference type="Proteomes" id="UP001497522"/>
    </source>
</evidence>
<proteinExistence type="predicted"/>
<keyword evidence="4" id="KW-1185">Reference proteome</keyword>
<dbReference type="Gene3D" id="3.40.50.150">
    <property type="entry name" value="Vaccinia Virus protein VP39"/>
    <property type="match status" value="1"/>
</dbReference>
<evidence type="ECO:0000256" key="1">
    <source>
        <dbReference type="ARBA" id="ARBA00022603"/>
    </source>
</evidence>
<evidence type="ECO:0000256" key="2">
    <source>
        <dbReference type="ARBA" id="ARBA00022679"/>
    </source>
</evidence>
<sequence>MHEVAQKLVNTPLFSFQDLKLGTKDIIAILEDTLNTTSGPLPIPEPHATKVPSNTLERHSIGSRVADDVHDLVTSSSMAKLVGFPTSDSTFTYQKGIHNTSPVDLLLNKGVVDSHSLHKISHSFSKVVPSERTSIATGVAIVDNTRPVIQVGGHTPTVVLFDTGAQPVILGIQFAKKMGMLDSNLRKSMWQIRTASGSVEEVLGESSNLITLKFNEGLEALLQSGMVVRRYFYVDIDPIARQVAASRMKEFTTRFPQQFATIAWKASFTFLPSDIQLIQKKHMELLGPVDLIISGWECQGFSAAGFGEGLSDTRSGLFTDMIRLITWAQSISPTLGYVIENTPSQLDQREKVQEHYTLVKHYLGEPLLLDGHNAVPMRTGYAIGGPTWHHYQFSN</sequence>
<protein>
    <submittedName>
        <fullName evidence="3">Uncharacterized protein</fullName>
    </submittedName>
</protein>
<dbReference type="Pfam" id="PF00145">
    <property type="entry name" value="DNA_methylase"/>
    <property type="match status" value="1"/>
</dbReference>
<dbReference type="InterPro" id="IPR001525">
    <property type="entry name" value="C5_MeTfrase"/>
</dbReference>
<dbReference type="SUPFAM" id="SSF53335">
    <property type="entry name" value="S-adenosyl-L-methionine-dependent methyltransferases"/>
    <property type="match status" value="1"/>
</dbReference>
<accession>A0ABP1BXF9</accession>
<dbReference type="Proteomes" id="UP001497522">
    <property type="component" value="Chromosome 8"/>
</dbReference>
<dbReference type="InterPro" id="IPR029063">
    <property type="entry name" value="SAM-dependent_MTases_sf"/>
</dbReference>
<keyword evidence="1" id="KW-0489">Methyltransferase</keyword>
<evidence type="ECO:0000313" key="3">
    <source>
        <dbReference type="EMBL" id="CAK9881125.1"/>
    </source>
</evidence>